<dbReference type="EMBL" id="AP022642">
    <property type="protein sequence ID" value="BCA29096.1"/>
    <property type="molecule type" value="Genomic_DNA"/>
</dbReference>
<proteinExistence type="predicted"/>
<sequence>MICDLYLKQPVHSEYLRFLSVFDKGFSSEARFYGSGYLGVNVERIRLVTFVVELRRNGFEAMNVPVAYRENPNISREEAFCLAKDYAALMGRSVAFEGGASCR</sequence>
<dbReference type="Proteomes" id="UP000501237">
    <property type="component" value="Chromosome"/>
</dbReference>
<reference evidence="1 2" key="1">
    <citation type="journal article" date="2020" name="Microbiol. Resour. Announc.">
        <title>Complete genome sequence of Pseudomonas otitidis strain MrB4, isolated from Lake Biwa in Japan.</title>
        <authorList>
            <person name="Miyazaki K."/>
            <person name="Hase E."/>
            <person name="Maruya T."/>
        </authorList>
    </citation>
    <scope>NUCLEOTIDE SEQUENCE [LARGE SCALE GENOMIC DNA]</scope>
    <source>
        <strain evidence="1 2">MrB4</strain>
    </source>
</reference>
<organism evidence="1 2">
    <name type="scientific">Metapseudomonas otitidis</name>
    <dbReference type="NCBI Taxonomy" id="319939"/>
    <lineage>
        <taxon>Bacteria</taxon>
        <taxon>Pseudomonadati</taxon>
        <taxon>Pseudomonadota</taxon>
        <taxon>Gammaproteobacteria</taxon>
        <taxon>Pseudomonadales</taxon>
        <taxon>Pseudomonadaceae</taxon>
        <taxon>Metapseudomonas</taxon>
    </lineage>
</organism>
<dbReference type="KEGG" id="poj:PtoMrB4_30730"/>
<evidence type="ECO:0000313" key="2">
    <source>
        <dbReference type="Proteomes" id="UP000501237"/>
    </source>
</evidence>
<protein>
    <submittedName>
        <fullName evidence="1">Uncharacterized protein</fullName>
    </submittedName>
</protein>
<dbReference type="AlphaFoldDB" id="A0A679GDU3"/>
<gene>
    <name evidence="1" type="ORF">PtoMrB4_30730</name>
</gene>
<accession>A0A679GDU3</accession>
<name>A0A679GDU3_9GAMM</name>
<evidence type="ECO:0000313" key="1">
    <source>
        <dbReference type="EMBL" id="BCA29096.1"/>
    </source>
</evidence>